<organism evidence="7 8">
    <name type="scientific">Paenibacillus graminis</name>
    <dbReference type="NCBI Taxonomy" id="189425"/>
    <lineage>
        <taxon>Bacteria</taxon>
        <taxon>Bacillati</taxon>
        <taxon>Bacillota</taxon>
        <taxon>Bacilli</taxon>
        <taxon>Bacillales</taxon>
        <taxon>Paenibacillaceae</taxon>
        <taxon>Paenibacillus</taxon>
    </lineage>
</organism>
<dbReference type="SFLD" id="SFLDG01082">
    <property type="entry name" value="B12-binding_domain_containing"/>
    <property type="match status" value="1"/>
</dbReference>
<keyword evidence="2" id="KW-0949">S-adenosyl-L-methionine</keyword>
<dbReference type="Proteomes" id="UP000029500">
    <property type="component" value="Chromosome"/>
</dbReference>
<keyword evidence="4" id="KW-0408">Iron</keyword>
<dbReference type="OrthoDB" id="9801424at2"/>
<dbReference type="EMBL" id="CP009287">
    <property type="protein sequence ID" value="AIQ68162.1"/>
    <property type="molecule type" value="Genomic_DNA"/>
</dbReference>
<evidence type="ECO:0000256" key="2">
    <source>
        <dbReference type="ARBA" id="ARBA00022691"/>
    </source>
</evidence>
<dbReference type="InterPro" id="IPR006638">
    <property type="entry name" value="Elp3/MiaA/NifB-like_rSAM"/>
</dbReference>
<dbReference type="KEGG" id="pgm:PGRAT_11465"/>
<dbReference type="HOGENOM" id="CLU_018720_0_0_9"/>
<dbReference type="InterPro" id="IPR058240">
    <property type="entry name" value="rSAM_sf"/>
</dbReference>
<sequence length="569" mass="66477">MDLDLLLISPPYWDFYSPFLALPSLSGFLRSKGFAVRQLDLNIVHFNRMIDKQGYAILKELQNNDVYDGLDTAYKNVFKANDAKEFTRKSAFIQPGQLSGQFLKKNFYQFTLDEINFLDGIFHYIYFNQLYKKNYWNKLMEFELDSIMEEVSSELLTDTLLGNGCMTLIQQGLRLIGFSSTSFDQFIVSCIYARMIKRIHPEVKIVFGGSYIPVLMKTVRPDKQRKIFDLCDYIVNGEGETALELIIQHTSNGQGELADIPNLCFMDSSGQVVHNAAKFENFQQLPEPDFNDLDFELYLMPEIMLPYQSSRGCFWGHCTFCDHDANYRYNFRSKTAETVVENLAALKKKYNNQHIQFVDEAIKPEKLKEIVAEMEERELNSLDWMYYSRISGEYTDDLVQRAKALGCRLVLFGVETFNLRLIKMIRKGISEKNISKNLSMFSKFGIKNIIWMICGFPSQREEEIWYDIDKLKENSPNLKGVFAGLYRLERNCDMYSAPEKFNIIDSDPDNPYIFKSHYNGELIDQNQIFSLYKQEYAPLVSELSRSHNRYIIYFRQEEQDKSMERGLSK</sequence>
<dbReference type="InterPro" id="IPR013785">
    <property type="entry name" value="Aldolase_TIM"/>
</dbReference>
<name>A0A089M4L7_9BACL</name>
<comment type="cofactor">
    <cofactor evidence="1">
        <name>[4Fe-4S] cluster</name>
        <dbReference type="ChEBI" id="CHEBI:49883"/>
    </cofactor>
</comment>
<keyword evidence="5" id="KW-0411">Iron-sulfur</keyword>
<dbReference type="GO" id="GO:0051536">
    <property type="term" value="F:iron-sulfur cluster binding"/>
    <property type="evidence" value="ECO:0007669"/>
    <property type="project" value="UniProtKB-KW"/>
</dbReference>
<keyword evidence="3" id="KW-0479">Metal-binding</keyword>
<dbReference type="InterPro" id="IPR051198">
    <property type="entry name" value="BchE-like"/>
</dbReference>
<dbReference type="SUPFAM" id="SSF102114">
    <property type="entry name" value="Radical SAM enzymes"/>
    <property type="match status" value="1"/>
</dbReference>
<dbReference type="SMART" id="SM00729">
    <property type="entry name" value="Elp3"/>
    <property type="match status" value="1"/>
</dbReference>
<dbReference type="SFLD" id="SFLDS00029">
    <property type="entry name" value="Radical_SAM"/>
    <property type="match status" value="1"/>
</dbReference>
<reference evidence="7 8" key="1">
    <citation type="submission" date="2014-08" db="EMBL/GenBank/DDBJ databases">
        <title>Comparative genomics of the Paenibacillus odorifer group.</title>
        <authorList>
            <person name="den Bakker H.C."/>
            <person name="Tsai Y.-C."/>
            <person name="Martin N."/>
            <person name="Korlach J."/>
            <person name="Wiedmann M."/>
        </authorList>
    </citation>
    <scope>NUCLEOTIDE SEQUENCE [LARGE SCALE GENOMIC DNA]</scope>
    <source>
        <strain evidence="7 8">DSM 15220</strain>
    </source>
</reference>
<protein>
    <recommendedName>
        <fullName evidence="6">Radical SAM core domain-containing protein</fullName>
    </recommendedName>
</protein>
<proteinExistence type="predicted"/>
<dbReference type="RefSeq" id="WP_025705607.1">
    <property type="nucleotide sequence ID" value="NZ_CP009287.1"/>
</dbReference>
<dbReference type="PROSITE" id="PS51918">
    <property type="entry name" value="RADICAL_SAM"/>
    <property type="match status" value="1"/>
</dbReference>
<keyword evidence="8" id="KW-1185">Reference proteome</keyword>
<dbReference type="eggNOG" id="COG1032">
    <property type="taxonomic scope" value="Bacteria"/>
</dbReference>
<evidence type="ECO:0000256" key="1">
    <source>
        <dbReference type="ARBA" id="ARBA00001966"/>
    </source>
</evidence>
<dbReference type="STRING" id="189425.PGRAT_11465"/>
<dbReference type="GO" id="GO:0046872">
    <property type="term" value="F:metal ion binding"/>
    <property type="evidence" value="ECO:0007669"/>
    <property type="project" value="UniProtKB-KW"/>
</dbReference>
<dbReference type="GO" id="GO:0003824">
    <property type="term" value="F:catalytic activity"/>
    <property type="evidence" value="ECO:0007669"/>
    <property type="project" value="InterPro"/>
</dbReference>
<evidence type="ECO:0000256" key="3">
    <source>
        <dbReference type="ARBA" id="ARBA00022723"/>
    </source>
</evidence>
<accession>A0A089M4L7</accession>
<dbReference type="Gene3D" id="3.40.50.280">
    <property type="entry name" value="Cobalamin-binding domain"/>
    <property type="match status" value="1"/>
</dbReference>
<dbReference type="InterPro" id="IPR007197">
    <property type="entry name" value="rSAM"/>
</dbReference>
<dbReference type="AlphaFoldDB" id="A0A089M4L7"/>
<dbReference type="Gene3D" id="3.20.20.70">
    <property type="entry name" value="Aldolase class I"/>
    <property type="match status" value="1"/>
</dbReference>
<evidence type="ECO:0000256" key="4">
    <source>
        <dbReference type="ARBA" id="ARBA00023004"/>
    </source>
</evidence>
<evidence type="ECO:0000259" key="6">
    <source>
        <dbReference type="PROSITE" id="PS51918"/>
    </source>
</evidence>
<feature type="domain" description="Radical SAM core" evidence="6">
    <location>
        <begin position="299"/>
        <end position="533"/>
    </location>
</feature>
<dbReference type="Pfam" id="PF04055">
    <property type="entry name" value="Radical_SAM"/>
    <property type="match status" value="1"/>
</dbReference>
<evidence type="ECO:0000313" key="8">
    <source>
        <dbReference type="Proteomes" id="UP000029500"/>
    </source>
</evidence>
<evidence type="ECO:0000313" key="7">
    <source>
        <dbReference type="EMBL" id="AIQ68162.1"/>
    </source>
</evidence>
<dbReference type="PANTHER" id="PTHR43409">
    <property type="entry name" value="ANAEROBIC MAGNESIUM-PROTOPORPHYRIN IX MONOMETHYL ESTER CYCLASE-RELATED"/>
    <property type="match status" value="1"/>
</dbReference>
<gene>
    <name evidence="7" type="ORF">PGRAT_11465</name>
</gene>
<evidence type="ECO:0000256" key="5">
    <source>
        <dbReference type="ARBA" id="ARBA00023014"/>
    </source>
</evidence>